<dbReference type="PROSITE" id="PS00092">
    <property type="entry name" value="N6_MTASE"/>
    <property type="match status" value="1"/>
</dbReference>
<feature type="domain" description="Helicase C-terminal" evidence="3">
    <location>
        <begin position="1931"/>
        <end position="2017"/>
    </location>
</feature>
<feature type="compositionally biased region" description="Basic and acidic residues" evidence="1">
    <location>
        <begin position="1426"/>
        <end position="1460"/>
    </location>
</feature>
<proteinExistence type="predicted"/>
<keyword evidence="4" id="KW-0378">Hydrolase</keyword>
<dbReference type="GO" id="GO:0008168">
    <property type="term" value="F:methyltransferase activity"/>
    <property type="evidence" value="ECO:0007669"/>
    <property type="project" value="InterPro"/>
</dbReference>
<keyword evidence="4" id="KW-0347">Helicase</keyword>
<feature type="region of interest" description="Disordered" evidence="1">
    <location>
        <begin position="3030"/>
        <end position="3057"/>
    </location>
</feature>
<feature type="region of interest" description="Disordered" evidence="1">
    <location>
        <begin position="611"/>
        <end position="719"/>
    </location>
</feature>
<feature type="region of interest" description="Disordered" evidence="1">
    <location>
        <begin position="2329"/>
        <end position="2356"/>
    </location>
</feature>
<dbReference type="InterPro" id="IPR040561">
    <property type="entry name" value="LPD38"/>
</dbReference>
<dbReference type="GO" id="GO:0016787">
    <property type="term" value="F:hydrolase activity"/>
    <property type="evidence" value="ECO:0007669"/>
    <property type="project" value="InterPro"/>
</dbReference>
<evidence type="ECO:0000259" key="3">
    <source>
        <dbReference type="SMART" id="SM00490"/>
    </source>
</evidence>
<dbReference type="Pfam" id="PF04851">
    <property type="entry name" value="ResIII"/>
    <property type="match status" value="1"/>
</dbReference>
<reference evidence="4 5" key="1">
    <citation type="submission" date="2020-04" db="EMBL/GenBank/DDBJ databases">
        <title>Paraburkholderia sp. G-4-1-8 isolated from soil.</title>
        <authorList>
            <person name="Dahal R.H."/>
        </authorList>
    </citation>
    <scope>NUCLEOTIDE SEQUENCE [LARGE SCALE GENOMIC DNA]</scope>
    <source>
        <strain evidence="4 5">G-4-1-8</strain>
    </source>
</reference>
<dbReference type="Pfam" id="PF00271">
    <property type="entry name" value="Helicase_C"/>
    <property type="match status" value="1"/>
</dbReference>
<dbReference type="Pfam" id="PF18763">
    <property type="entry name" value="ddrB-ParB"/>
    <property type="match status" value="1"/>
</dbReference>
<dbReference type="InterPro" id="IPR040824">
    <property type="entry name" value="LPD3"/>
</dbReference>
<dbReference type="GO" id="GO:0003677">
    <property type="term" value="F:DNA binding"/>
    <property type="evidence" value="ECO:0007669"/>
    <property type="project" value="InterPro"/>
</dbReference>
<evidence type="ECO:0000256" key="1">
    <source>
        <dbReference type="SAM" id="MobiDB-lite"/>
    </source>
</evidence>
<dbReference type="Pfam" id="PF18857">
    <property type="entry name" value="LPD38"/>
    <property type="match status" value="1"/>
</dbReference>
<dbReference type="RefSeq" id="WP_169500692.1">
    <property type="nucleotide sequence ID" value="NZ_JABBFZ010000022.1"/>
</dbReference>
<dbReference type="GO" id="GO:0004386">
    <property type="term" value="F:helicase activity"/>
    <property type="evidence" value="ECO:0007669"/>
    <property type="project" value="UniProtKB-KW"/>
</dbReference>
<feature type="region of interest" description="Disordered" evidence="1">
    <location>
        <begin position="1318"/>
        <end position="1460"/>
    </location>
</feature>
<dbReference type="InterPro" id="IPR029063">
    <property type="entry name" value="SAM-dependent_MTases_sf"/>
</dbReference>
<feature type="compositionally biased region" description="Low complexity" evidence="1">
    <location>
        <begin position="694"/>
        <end position="712"/>
    </location>
</feature>
<dbReference type="EMBL" id="JABBFZ010000022">
    <property type="protein sequence ID" value="NML34506.1"/>
    <property type="molecule type" value="Genomic_DNA"/>
</dbReference>
<dbReference type="GO" id="GO:0032259">
    <property type="term" value="P:methylation"/>
    <property type="evidence" value="ECO:0007669"/>
    <property type="project" value="InterPro"/>
</dbReference>
<dbReference type="Gene3D" id="3.40.50.150">
    <property type="entry name" value="Vaccinia Virus protein VP39"/>
    <property type="match status" value="1"/>
</dbReference>
<dbReference type="SMART" id="SM00490">
    <property type="entry name" value="HELICc"/>
    <property type="match status" value="1"/>
</dbReference>
<dbReference type="InterPro" id="IPR041398">
    <property type="entry name" value="DdrB_dom"/>
</dbReference>
<feature type="region of interest" description="Disordered" evidence="1">
    <location>
        <begin position="2719"/>
        <end position="2798"/>
    </location>
</feature>
<feature type="domain" description="Helicase ATP-binding" evidence="2">
    <location>
        <begin position="1489"/>
        <end position="1746"/>
    </location>
</feature>
<keyword evidence="4" id="KW-0547">Nucleotide-binding</keyword>
<feature type="region of interest" description="Disordered" evidence="1">
    <location>
        <begin position="1230"/>
        <end position="1254"/>
    </location>
</feature>
<feature type="compositionally biased region" description="Basic and acidic residues" evidence="1">
    <location>
        <begin position="1232"/>
        <end position="1254"/>
    </location>
</feature>
<comment type="caution">
    <text evidence="4">The sequence shown here is derived from an EMBL/GenBank/DDBJ whole genome shotgun (WGS) entry which is preliminary data.</text>
</comment>
<dbReference type="InterPro" id="IPR027417">
    <property type="entry name" value="P-loop_NTPase"/>
</dbReference>
<dbReference type="InterPro" id="IPR006935">
    <property type="entry name" value="Helicase/UvrB_N"/>
</dbReference>
<accession>A0A7Y0A0Z0</accession>
<dbReference type="InterPro" id="IPR001650">
    <property type="entry name" value="Helicase_C-like"/>
</dbReference>
<keyword evidence="4" id="KW-0067">ATP-binding</keyword>
<feature type="compositionally biased region" description="Basic and acidic residues" evidence="1">
    <location>
        <begin position="1130"/>
        <end position="1139"/>
    </location>
</feature>
<evidence type="ECO:0000313" key="4">
    <source>
        <dbReference type="EMBL" id="NML34506.1"/>
    </source>
</evidence>
<dbReference type="Gene3D" id="3.40.50.300">
    <property type="entry name" value="P-loop containing nucleotide triphosphate hydrolases"/>
    <property type="match status" value="2"/>
</dbReference>
<organism evidence="4 5">
    <name type="scientific">Paraburkholderia antibiotica</name>
    <dbReference type="NCBI Taxonomy" id="2728839"/>
    <lineage>
        <taxon>Bacteria</taxon>
        <taxon>Pseudomonadati</taxon>
        <taxon>Pseudomonadota</taxon>
        <taxon>Betaproteobacteria</taxon>
        <taxon>Burkholderiales</taxon>
        <taxon>Burkholderiaceae</taxon>
        <taxon>Paraburkholderia</taxon>
    </lineage>
</organism>
<dbReference type="SUPFAM" id="SSF53335">
    <property type="entry name" value="S-adenosyl-L-methionine-dependent methyltransferases"/>
    <property type="match status" value="1"/>
</dbReference>
<dbReference type="SMART" id="SM00487">
    <property type="entry name" value="DEXDc"/>
    <property type="match status" value="1"/>
</dbReference>
<dbReference type="Proteomes" id="UP000583127">
    <property type="component" value="Unassembled WGS sequence"/>
</dbReference>
<dbReference type="GO" id="GO:0005524">
    <property type="term" value="F:ATP binding"/>
    <property type="evidence" value="ECO:0007669"/>
    <property type="project" value="InterPro"/>
</dbReference>
<gene>
    <name evidence="4" type="ORF">HHL14_27200</name>
</gene>
<feature type="region of interest" description="Disordered" evidence="1">
    <location>
        <begin position="520"/>
        <end position="548"/>
    </location>
</feature>
<dbReference type="InterPro" id="IPR014001">
    <property type="entry name" value="Helicase_ATP-bd"/>
</dbReference>
<protein>
    <submittedName>
        <fullName evidence="4">DEAD/DEAH box helicase family protein</fullName>
    </submittedName>
</protein>
<evidence type="ECO:0000259" key="2">
    <source>
        <dbReference type="SMART" id="SM00487"/>
    </source>
</evidence>
<feature type="compositionally biased region" description="Basic and acidic residues" evidence="1">
    <location>
        <begin position="1327"/>
        <end position="1339"/>
    </location>
</feature>
<feature type="compositionally biased region" description="Low complexity" evidence="1">
    <location>
        <begin position="1396"/>
        <end position="1406"/>
    </location>
</feature>
<feature type="compositionally biased region" description="Basic and acidic residues" evidence="1">
    <location>
        <begin position="1171"/>
        <end position="1207"/>
    </location>
</feature>
<evidence type="ECO:0000313" key="5">
    <source>
        <dbReference type="Proteomes" id="UP000583127"/>
    </source>
</evidence>
<dbReference type="Pfam" id="PF18798">
    <property type="entry name" value="LPD3"/>
    <property type="match status" value="1"/>
</dbReference>
<sequence length="3713" mass="400715">MPEIQTPYLPAEEDTEGRLRALGVLSPYTPAAAAAYGLPDNAAPAPAPTPAAAQPVGPAAPSWSAYKAANNFDSPQMDYLGKQQIWDSYRNNIIGDIASANREDPGTLRDYFDQTYAADKPKAPTRSALDAVTDTLGAAAGGAAGSLKSVVDLFAPGSAASTWLGDEQKYYGNNASPVVQDEQKRVAREVAEDEAKGGSGIGPSIAGMVRSPLQTAAEFAGGVAPALAAGALTGGSGLLAEAPAAVARAAQFVGPAVMAAQGGGQVRGAVYDKLQSTPDAALLSSSPAYARLRQAGMSEPDAKAELASVARNWPEIGSAALLNAVTARIAPVERRLAGLPGALSRPAAAGVEAATNAAQGGGTQLATNVALQGVDPTQQLSQGVGQATAAGAVLGGLAGAAFGAHAPNAADEAASASAPQTTAADAAIPPNSVAVRPDANLTADGRATVADAQYNVMPDDITAVLDTLPKVVKRDYVANHLASDLRNGTLEQTAQQQNSLGRAAQALLDRISVRALPAPPLRLSGPARPGDAAAAAGTPTPTGLSVEGSAYNATSDDITAALSSLPKMYNRQWATDYLTSALRNGSLEDAARQQNSIGRAAQTLLARVQERSAPRQLGAPETRAALPSPDMPDVGGDTLVDASGAARAPTYQESADARAARQNALDSGLTPDVRAAQDARARPGDGAMPDDDTATQSAAGSAAAETAAPTSDNSPPMVLQNRDRQTAGAIAQMNAIAADPDPGRLSFSRDFANGAPVVEANPDAPIPAAQLGREDYSVTADGRRVPVQYAVVDADTLLTSNNADGTPNTSYAQGEPDRLRAIAGNGRVAGLQAAYERGTAGSYRSGIGADSALTGVAPGVIAKMRNPVLVRVMPREAVTHDIGDVSNTTGTAALSPVEQAANDAQRVNLEAMDFSDAGEPTPQTVRQFVQAMPVGERVGMLNPDGSPTRQAVDRLMSATFHKAYGDPELVRLYAQATDPEARTVLGGMASAAGSMARLEGAGDLDVRPLVTDAARLAVNARRSGAKLQDLARQGDIAMSPDARVFVRLFADNARSGKRIGEALQRVADFAHDEATKPTEDMFGTVERANRAQVLENVDDTTRPQNLGVAVGREPAQQDRVRQDAGAARSADGRPVEEGRAAGPREVATGGGQRNEVEGRDSEPLLGSQTPDELRARDEQQRAHAADRARTQRQAEERAQADDEAKDFRLTGSDRAADVAAAHGQGDLLEAGAEQHDRNGHVERRPKLSGTDRIDYPVGRGSEAIVKAKRDVVDYMNGDITRSELLAELNKSGLQEGELAMVAHRLGDDSLMSGEVDRLVKGQWRPDNQSRFDRTGESGDRSTAVDLERDRTRRATGDAVGAQNVRGDAGRSDEGTGPAGSSAAGEGRAQQGDRGVSDGSSAVAGAARDQRVREPRKRSAVAGDAAGADRSERSGGSDDEAVRADRGERGDAVRSARAETGELTERIAAQEKADRDTKVKVGDLANIRETLPVLLPEQQDDVAKAERRFFRDDQPGILFTNGTGTGKTYTGLGIAKRFDRLGKHNILFLAPTDAKVKDWIEDGKNLKLNISQLESTSDAGKGRVATTYANFGQNEALVHRNWDLIVADESHYLMSNEAGVSTDALQRLRELTNHPDALRLKAQSYFAKEARELKAAEDARLNELQRAGMHQGAAAEQMRKEFEDRRGALNQKVEAQYDDIKDEKPSNVVFLSATPFAYHKTLDYGNGYLWPAWRHGNGYGTSERDQFYLQNLGYQWRYHRLESPSAEVNQSYLERELHRKLVESGAVSGRKLELDRDYSRDFVEIESGAGRKIDAALSAIRDHKGPYKLLGEYVHDRFDYHARNRLLENLKADDAVERAKKHLALGRKVVVFHGYKTGHTINPFDFPERLPSDIGTHQGNAHEKWRAELQQFRSEFPDIGRMNFNRLGNPIEAFTKAFGDRLALVNGDVPKGQRVKNIREFNKDGGKKDVILVQTKAGKEGISLHDTTGKHQRALIALPLPTSPTDAIQIEGRIYRTGNKSHAAVEYMKAGLDFEQHTFANTIAQRARTAENFALGHGARDLERAFKDGYINSSAFEPHEGQGVGGKEADHSADTLTPYQKAETLYFAKQKERGRRDQRHGKDWYATPEPVGLKMVEWAGLRPGEKALEPSAGDGAIARFFPEQTQNTFIEPSNELQSRLALNARGEVKPTTFEEHHVVNKYDGIVMNPPFGVGGKTAIDHVEKAMIHLRDGGRIVALIPEGISADKRLQALLESDAAKHVYTVADVSLPTSAFERAGTGVKTHIVVLEKQTNPEAAARLHMRTVDLSGAATPKELFKRLEHVEFAERAPMPESGKRGAGAARFSRAESESGLTSDEVRRAIDADTYGHNVDVYDTLADAPDYVRRQAEREGADDVEGFFDPRTNRVALIAGNLRSAERAREVARHELIGHYGIENMVGRETMNELARKVLTAERLGNKVFREIGAEVDRTQPDLPDGRRAREIIAMMAERNMQNSVVRRVLDGVRQFLRKIGLLRGDTTDAEIAGLLREAQAHLKEQGRPSIANPEATAAFTRQGDGGAESSFGQRADLFEHPDMPVTRLTGRELGNPNGGKAFMRAQAIKAIREFADAPAADRTNADTGWTFTVSRINRSKIAEDRAAPVTQLQAIAGLRDLVQHAVLAETHTDLKHSNPDVKAIHRLYAPLEIAGVPYRAKLTVKDYTLNDGTARKNLHALETVELERADGARNGSDVAGRQSQPPDVTAGNVPDLSATLKDRSTNHGDTMSIAELLRGAERDGDGKPFGPVDASFSRAGTPRAPVPMAEREPTVLERMREMWRNPQSSKDTARALLSEGSRAAQPEWLENFVTAAFDHRNPVEQVIRRTGDTAAGRALRNTMRSFEAATQATLNRFSERSVDPMTRALKDAWKQTFSKQDWYKEHGWRQFLQDVGTIGNLVKHGRERNAEIARKTDGNDLAGSGATDAEIAAFEKHFRESAPGLIEFYEGLYRDHLKPMLEYADQTRREAGLLTPEMEAARPKYEWYLPLYGDPDEVEGGGGLPSGGSLKAPKDKQAMGRSGTLADNPLQNVLVSVESAVRNAGMQKFKKDFASFVKETPGARALMSAKVNEAPNFEIFEKYVDKRDGLVKQRVKANAAMSPDAIVLRDGDRTTVIHVGNRKVLDAIKGTNRAQIDGLMGLPLKATRTLSRVYTSWNPVFPFMNKMRDVMSMASLVMADAPTKDKLGAVRRMLANNATFTPQWRAKPGSEYHSWLKRFEDLGGATQYADLFRDDIMKNIESEFGKMAGVNTKFKAKAAAQKIGDFIDHVNEHMEMTSRVSLFKALVESGVPERDAMLYAKNTMNFETKGKIGQQLGALYTFAGPAMYDARRMAQALRTPRGAAVMAAHFALMYGLYGALKAMGGQDDDGVDRLNKVPVSQSGRYLTMIDPSDPDGRGFKIPVGFGFQRIALTLAAALHRYADGVDDTGTFLSNTLKDGVLSNFSPLDPTDIDPSKDLSQWAMQQFAPSVAKPLLQLALNSTGQGNPIHKPDEWTGNKLHFEQAWPQTSGLFRGLAKQIYDSTGVDVYPETLQFLMRSYGGGGALDAIKAIDALGEKADVDKYLTDIPLARSFGSGPLPQDMTTFRQNSTDIDRLQNERAYAEKQGTLDTFDAANPGIAPRAAIMKAANAEIKSLYKARQEALTDEDPAQRQQRALDVNRRIRAVQMRANKAYQEALANAG</sequence>
<feature type="compositionally biased region" description="Low complexity" evidence="1">
    <location>
        <begin position="525"/>
        <end position="543"/>
    </location>
</feature>
<name>A0A7Y0A0Z0_9BURK</name>
<feature type="region of interest" description="Disordered" evidence="1">
    <location>
        <begin position="1095"/>
        <end position="1207"/>
    </location>
</feature>
<keyword evidence="5" id="KW-1185">Reference proteome</keyword>
<dbReference type="InterPro" id="IPR002052">
    <property type="entry name" value="DNA_methylase_N6_adenine_CS"/>
</dbReference>
<feature type="compositionally biased region" description="Basic and acidic residues" evidence="1">
    <location>
        <begin position="1345"/>
        <end position="1355"/>
    </location>
</feature>
<dbReference type="SUPFAM" id="SSF52540">
    <property type="entry name" value="P-loop containing nucleoside triphosphate hydrolases"/>
    <property type="match status" value="1"/>
</dbReference>